<proteinExistence type="predicted"/>
<sequence>METNSSGDTSTEPKEFENLCIRQYVAEVRRKDWKKCCPFDLSSYSPESTYQEERVFASLILEDNDALINTPENTQTPNSLIYSEVRNPEGQAAVSETHTGKSCHPSSGCEIWDDALIFVRSISPPKLLNSENMLVFAGVVTGIDATSIINDTPLESASGKVTYAHCEIEKVIYGDMVAAENDKPEDEVVVDHSLKDIVTDGASKSSSHKLKNDVQYQNENSVSEDIIAAGNEKHIVVDDDGANTNSDEERNLAGEKPQKFRLLSDILKQLQGPCDAVSACYGFSSESEEDDSDEFMLDTYVRKKKGA</sequence>
<dbReference type="AlphaFoldDB" id="A0A9R1X002"/>
<organism evidence="1 2">
    <name type="scientific">Lactuca sativa</name>
    <name type="common">Garden lettuce</name>
    <dbReference type="NCBI Taxonomy" id="4236"/>
    <lineage>
        <taxon>Eukaryota</taxon>
        <taxon>Viridiplantae</taxon>
        <taxon>Streptophyta</taxon>
        <taxon>Embryophyta</taxon>
        <taxon>Tracheophyta</taxon>
        <taxon>Spermatophyta</taxon>
        <taxon>Magnoliopsida</taxon>
        <taxon>eudicotyledons</taxon>
        <taxon>Gunneridae</taxon>
        <taxon>Pentapetalae</taxon>
        <taxon>asterids</taxon>
        <taxon>campanulids</taxon>
        <taxon>Asterales</taxon>
        <taxon>Asteraceae</taxon>
        <taxon>Cichorioideae</taxon>
        <taxon>Cichorieae</taxon>
        <taxon>Lactucinae</taxon>
        <taxon>Lactuca</taxon>
    </lineage>
</organism>
<accession>A0A9R1X002</accession>
<dbReference type="Proteomes" id="UP000235145">
    <property type="component" value="Unassembled WGS sequence"/>
</dbReference>
<keyword evidence="2" id="KW-1185">Reference proteome</keyword>
<dbReference type="EMBL" id="NBSK02000008">
    <property type="protein sequence ID" value="KAJ0193074.1"/>
    <property type="molecule type" value="Genomic_DNA"/>
</dbReference>
<reference evidence="1 2" key="1">
    <citation type="journal article" date="2017" name="Nat. Commun.">
        <title>Genome assembly with in vitro proximity ligation data and whole-genome triplication in lettuce.</title>
        <authorList>
            <person name="Reyes-Chin-Wo S."/>
            <person name="Wang Z."/>
            <person name="Yang X."/>
            <person name="Kozik A."/>
            <person name="Arikit S."/>
            <person name="Song C."/>
            <person name="Xia L."/>
            <person name="Froenicke L."/>
            <person name="Lavelle D.O."/>
            <person name="Truco M.J."/>
            <person name="Xia R."/>
            <person name="Zhu S."/>
            <person name="Xu C."/>
            <person name="Xu H."/>
            <person name="Xu X."/>
            <person name="Cox K."/>
            <person name="Korf I."/>
            <person name="Meyers B.C."/>
            <person name="Michelmore R.W."/>
        </authorList>
    </citation>
    <scope>NUCLEOTIDE SEQUENCE [LARGE SCALE GENOMIC DNA]</scope>
    <source>
        <strain evidence="2">cv. Salinas</strain>
        <tissue evidence="1">Seedlings</tissue>
    </source>
</reference>
<evidence type="ECO:0000313" key="1">
    <source>
        <dbReference type="EMBL" id="KAJ0193074.1"/>
    </source>
</evidence>
<gene>
    <name evidence="1" type="ORF">LSAT_V11C800434790</name>
</gene>
<protein>
    <submittedName>
        <fullName evidence="1">Uncharacterized protein</fullName>
    </submittedName>
</protein>
<comment type="caution">
    <text evidence="1">The sequence shown here is derived from an EMBL/GenBank/DDBJ whole genome shotgun (WGS) entry which is preliminary data.</text>
</comment>
<name>A0A9R1X002_LACSA</name>
<evidence type="ECO:0000313" key="2">
    <source>
        <dbReference type="Proteomes" id="UP000235145"/>
    </source>
</evidence>